<dbReference type="InterPro" id="IPR036844">
    <property type="entry name" value="Hint_dom_sf"/>
</dbReference>
<feature type="domain" description="Hint" evidence="7">
    <location>
        <begin position="327"/>
        <end position="436"/>
    </location>
</feature>
<dbReference type="PANTHER" id="PTHR46706:SF12">
    <property type="entry name" value="PROTEIN QUA-1-RELATED"/>
    <property type="match status" value="1"/>
</dbReference>
<proteinExistence type="predicted"/>
<dbReference type="GO" id="GO:0048731">
    <property type="term" value="P:system development"/>
    <property type="evidence" value="ECO:0007669"/>
    <property type="project" value="UniProtKB-ARBA"/>
</dbReference>
<feature type="chain" id="PRO_5020321509" description="Hint domain-containing protein" evidence="5">
    <location>
        <begin position="19"/>
        <end position="534"/>
    </location>
</feature>
<evidence type="ECO:0000256" key="3">
    <source>
        <dbReference type="ARBA" id="ARBA00022729"/>
    </source>
</evidence>
<evidence type="ECO:0000256" key="5">
    <source>
        <dbReference type="SAM" id="SignalP"/>
    </source>
</evidence>
<evidence type="ECO:0000256" key="1">
    <source>
        <dbReference type="ARBA" id="ARBA00004239"/>
    </source>
</evidence>
<feature type="signal peptide" evidence="5">
    <location>
        <begin position="1"/>
        <end position="18"/>
    </location>
</feature>
<evidence type="ECO:0000259" key="7">
    <source>
        <dbReference type="SMART" id="SM00306"/>
    </source>
</evidence>
<organism evidence="8 9">
    <name type="scientific">Steinernema carpocapsae</name>
    <name type="common">Entomopathogenic nematode</name>
    <dbReference type="NCBI Taxonomy" id="34508"/>
    <lineage>
        <taxon>Eukaryota</taxon>
        <taxon>Metazoa</taxon>
        <taxon>Ecdysozoa</taxon>
        <taxon>Nematoda</taxon>
        <taxon>Chromadorea</taxon>
        <taxon>Rhabditida</taxon>
        <taxon>Tylenchina</taxon>
        <taxon>Panagrolaimomorpha</taxon>
        <taxon>Strongyloidoidea</taxon>
        <taxon>Steinernematidae</taxon>
        <taxon>Steinernema</taxon>
    </lineage>
</organism>
<comment type="subcellular location">
    <subcellularLocation>
        <location evidence="1">Secreted</location>
        <location evidence="1">Extracellular space</location>
    </subcellularLocation>
</comment>
<feature type="domain" description="Hint" evidence="6">
    <location>
        <begin position="438"/>
        <end position="482"/>
    </location>
</feature>
<gene>
    <name evidence="8" type="ORF">L596_019732</name>
</gene>
<dbReference type="InterPro" id="IPR003587">
    <property type="entry name" value="Hint_dom_N"/>
</dbReference>
<accession>A0A4U5MRF5</accession>
<dbReference type="CDD" id="cd00081">
    <property type="entry name" value="Hint"/>
    <property type="match status" value="1"/>
</dbReference>
<dbReference type="InterPro" id="IPR006141">
    <property type="entry name" value="Intein_N"/>
</dbReference>
<dbReference type="GO" id="GO:0016540">
    <property type="term" value="P:protein autoprocessing"/>
    <property type="evidence" value="ECO:0007669"/>
    <property type="project" value="InterPro"/>
</dbReference>
<name>A0A4U5MRF5_STECR</name>
<sequence>MRSATLVILGVLVTTSAAFFCGKARLAVSLEVKPNGAPSFRCMRPVCGSSWRSRMHRDVTQKIPNIKKSTKEQDGFYGEETSPSFAPFNRYQVADAPERGSFIVGQGEKIQGREVYFDGEYYFDFLKDVEKLVDDDGQTAFNVTIGRLHCRKIQKNLPPSQRPQAFQTPILQATAPKHIPSEFPDILDRRLVQNQVELTTQAFREPKDDIPVEESQNSPQNPAAEPDFSQQNAVPEQQNAAFQQENWVPQHTSQQNFVAPQQQQFAQQASQQSFSAHQNYGYQSCQPQGNVLTSMANMFTGQTQTSQAQVYCPPAASYYPVSGVSGMFCFTEDTMVKTADGRKIRMDEITLKDWLLSFNGSNVYYSKMESWLHRIPKLKTEFLKMEFDDGKILKLTSKHYIYKTSCTAQKTSVSQLPKHAVLAEQVEEGDCLFTVAEGNKVHESRVVRIDTVEQTGIYAPMTASGNIVVNDVLASCHSVLDNDHVHKAFMYLVDMYTGLKSFVQGKEHKTSDLIELPIGTGFLLDVVSSVMPAL</sequence>
<dbReference type="GO" id="GO:0005576">
    <property type="term" value="C:extracellular region"/>
    <property type="evidence" value="ECO:0007669"/>
    <property type="project" value="UniProtKB-SubCell"/>
</dbReference>
<dbReference type="Pfam" id="PF01079">
    <property type="entry name" value="Hint"/>
    <property type="match status" value="1"/>
</dbReference>
<evidence type="ECO:0008006" key="10">
    <source>
        <dbReference type="Google" id="ProtNLM"/>
    </source>
</evidence>
<dbReference type="PROSITE" id="PS50817">
    <property type="entry name" value="INTEIN_N_TER"/>
    <property type="match status" value="1"/>
</dbReference>
<dbReference type="GO" id="GO:0007267">
    <property type="term" value="P:cell-cell signaling"/>
    <property type="evidence" value="ECO:0007669"/>
    <property type="project" value="InterPro"/>
</dbReference>
<reference evidence="8 9" key="2">
    <citation type="journal article" date="2019" name="G3 (Bethesda)">
        <title>Hybrid Assembly of the Genome of the Entomopathogenic Nematode Steinernema carpocapsae Identifies the X-Chromosome.</title>
        <authorList>
            <person name="Serra L."/>
            <person name="Macchietto M."/>
            <person name="Macias-Munoz A."/>
            <person name="McGill C.J."/>
            <person name="Rodriguez I.M."/>
            <person name="Rodriguez B."/>
            <person name="Murad R."/>
            <person name="Mortazavi A."/>
        </authorList>
    </citation>
    <scope>NUCLEOTIDE SEQUENCE [LARGE SCALE GENOMIC DNA]</scope>
    <source>
        <strain evidence="8 9">ALL</strain>
    </source>
</reference>
<evidence type="ECO:0000256" key="2">
    <source>
        <dbReference type="ARBA" id="ARBA00022473"/>
    </source>
</evidence>
<evidence type="ECO:0000256" key="4">
    <source>
        <dbReference type="SAM" id="MobiDB-lite"/>
    </source>
</evidence>
<dbReference type="InterPro" id="IPR003586">
    <property type="entry name" value="Hint_dom_C"/>
</dbReference>
<dbReference type="InterPro" id="IPR001767">
    <property type="entry name" value="Hedgehog_Hint"/>
</dbReference>
<feature type="region of interest" description="Disordered" evidence="4">
    <location>
        <begin position="201"/>
        <end position="239"/>
    </location>
</feature>
<dbReference type="STRING" id="34508.A0A4U5MRF5"/>
<dbReference type="InterPro" id="IPR001657">
    <property type="entry name" value="Hedgehog"/>
</dbReference>
<dbReference type="EMBL" id="AZBU02000006">
    <property type="protein sequence ID" value="TKR72257.1"/>
    <property type="molecule type" value="Genomic_DNA"/>
</dbReference>
<dbReference type="OrthoDB" id="5212at2759"/>
<dbReference type="AlphaFoldDB" id="A0A4U5MRF5"/>
<protein>
    <recommendedName>
        <fullName evidence="10">Hint domain-containing protein</fullName>
    </recommendedName>
</protein>
<evidence type="ECO:0000313" key="9">
    <source>
        <dbReference type="Proteomes" id="UP000298663"/>
    </source>
</evidence>
<dbReference type="PRINTS" id="PR00632">
    <property type="entry name" value="SONICHHOG"/>
</dbReference>
<dbReference type="GO" id="GO:0016539">
    <property type="term" value="P:intein-mediated protein splicing"/>
    <property type="evidence" value="ECO:0007669"/>
    <property type="project" value="InterPro"/>
</dbReference>
<dbReference type="SMART" id="SM00305">
    <property type="entry name" value="HintC"/>
    <property type="match status" value="1"/>
</dbReference>
<feature type="compositionally biased region" description="Polar residues" evidence="4">
    <location>
        <begin position="228"/>
        <end position="239"/>
    </location>
</feature>
<keyword evidence="3 5" id="KW-0732">Signal</keyword>
<dbReference type="Proteomes" id="UP000298663">
    <property type="component" value="Unassembled WGS sequence"/>
</dbReference>
<dbReference type="Gene3D" id="2.170.16.10">
    <property type="entry name" value="Hedgehog/Intein (Hint) domain"/>
    <property type="match status" value="1"/>
</dbReference>
<dbReference type="SMART" id="SM00306">
    <property type="entry name" value="HintN"/>
    <property type="match status" value="1"/>
</dbReference>
<keyword evidence="9" id="KW-1185">Reference proteome</keyword>
<reference evidence="8 9" key="1">
    <citation type="journal article" date="2015" name="Genome Biol.">
        <title>Comparative genomics of Steinernema reveals deeply conserved gene regulatory networks.</title>
        <authorList>
            <person name="Dillman A.R."/>
            <person name="Macchietto M."/>
            <person name="Porter C.F."/>
            <person name="Rogers A."/>
            <person name="Williams B."/>
            <person name="Antoshechkin I."/>
            <person name="Lee M.M."/>
            <person name="Goodwin Z."/>
            <person name="Lu X."/>
            <person name="Lewis E.E."/>
            <person name="Goodrich-Blair H."/>
            <person name="Stock S.P."/>
            <person name="Adams B.J."/>
            <person name="Sternberg P.W."/>
            <person name="Mortazavi A."/>
        </authorList>
    </citation>
    <scope>NUCLEOTIDE SEQUENCE [LARGE SCALE GENOMIC DNA]</scope>
    <source>
        <strain evidence="8 9">ALL</strain>
    </source>
</reference>
<dbReference type="SUPFAM" id="SSF51294">
    <property type="entry name" value="Hedgehog/intein (Hint) domain"/>
    <property type="match status" value="1"/>
</dbReference>
<evidence type="ECO:0000259" key="6">
    <source>
        <dbReference type="SMART" id="SM00305"/>
    </source>
</evidence>
<dbReference type="PANTHER" id="PTHR46706">
    <property type="entry name" value="PROTEIN QUA-1-RELATED"/>
    <property type="match status" value="1"/>
</dbReference>
<dbReference type="InterPro" id="IPR052140">
    <property type="entry name" value="Dev_Signal_Hedgehog-like"/>
</dbReference>
<comment type="caution">
    <text evidence="8">The sequence shown here is derived from an EMBL/GenBank/DDBJ whole genome shotgun (WGS) entry which is preliminary data.</text>
</comment>
<evidence type="ECO:0000313" key="8">
    <source>
        <dbReference type="EMBL" id="TKR72257.1"/>
    </source>
</evidence>
<keyword evidence="2" id="KW-0217">Developmental protein</keyword>